<feature type="domain" description="PHD-type" evidence="6">
    <location>
        <begin position="129"/>
        <end position="178"/>
    </location>
</feature>
<dbReference type="PROSITE" id="PS50016">
    <property type="entry name" value="ZF_PHD_2"/>
    <property type="match status" value="1"/>
</dbReference>
<keyword evidence="3" id="KW-0862">Zinc</keyword>
<dbReference type="PANTHER" id="PTHR12618">
    <property type="entry name" value="PHD AND RING FINGER DOMAIN-CONTAINING PROTEIN 1"/>
    <property type="match status" value="1"/>
</dbReference>
<accession>A0A165FYJ1</accession>
<evidence type="ECO:0000256" key="1">
    <source>
        <dbReference type="ARBA" id="ARBA00022723"/>
    </source>
</evidence>
<dbReference type="PANTHER" id="PTHR12618:SF20">
    <property type="entry name" value="PHD AND RING FINGER DOMAIN-CONTAINING PROTEIN 1"/>
    <property type="match status" value="1"/>
</dbReference>
<dbReference type="Proteomes" id="UP000076632">
    <property type="component" value="Unassembled WGS sequence"/>
</dbReference>
<gene>
    <name evidence="8" type="ORF">L228DRAFT_155238</name>
</gene>
<dbReference type="GeneID" id="28894465"/>
<dbReference type="SUPFAM" id="SSF57850">
    <property type="entry name" value="RING/U-box"/>
    <property type="match status" value="1"/>
</dbReference>
<feature type="domain" description="RING-type" evidence="7">
    <location>
        <begin position="8"/>
        <end position="84"/>
    </location>
</feature>
<proteinExistence type="predicted"/>
<feature type="region of interest" description="Disordered" evidence="5">
    <location>
        <begin position="270"/>
        <end position="550"/>
    </location>
</feature>
<evidence type="ECO:0000256" key="4">
    <source>
        <dbReference type="PROSITE-ProRule" id="PRU00175"/>
    </source>
</evidence>
<sequence>MSETSDTCIVCLGDLEAERDELPPLAARISSPSSDEAVPPKAKVASPQQGERVLIAHLLPCGHNLHDECLRPWVERANSCPICRRSFNSVELVQTVGGPVISSYPVQDRTQVAEIDPSMLIEEEDDSDSAPCIVCGDDSEEELLLLCDACSNACHTYCAGLGREVPAGHWYCEPCAISRAIAESDPGVSPTRSAHHPADRRTIGQRRRFRNRNQITSSSWARVWQSVWDRLNIDLDFPFDDVHHSSSRRAREREQEREFREWERRLRVAERQGGAARFRDTANTLLEIRGGRPRPEPPEPESQDELRAWNAFEKAKEIQTTPSSAGRNPASRKRKSATASPAEPDPVPEPERKLKRPRTRRNQELNEAFQDTAGEGSSSGRRPGEHHVPAGQTTRTGSEANGSGPSFLQSLLKEVESSSAPNEESSFRAGQWPAANNDHASPRISSPGASPTGSNHPSPRALSATPPPFPNTRPGSPLPLTSKIEPVFIPAEFSPPRLPPLDGSGSNHETSTDRSRGKVRPSRPAPASSPPSSPSRSKDGSPTRPAISLSAKADLQKMVSAALKPHYHKNEISKDQFTDINRNISRMLYDKAGDVSFLDQEARDSWKKVATEEVSKAVEALQSTE</sequence>
<evidence type="ECO:0000256" key="3">
    <source>
        <dbReference type="ARBA" id="ARBA00022833"/>
    </source>
</evidence>
<evidence type="ECO:0000256" key="2">
    <source>
        <dbReference type="ARBA" id="ARBA00022771"/>
    </source>
</evidence>
<evidence type="ECO:0000256" key="5">
    <source>
        <dbReference type="SAM" id="MobiDB-lite"/>
    </source>
</evidence>
<evidence type="ECO:0000259" key="7">
    <source>
        <dbReference type="PROSITE" id="PS50089"/>
    </source>
</evidence>
<evidence type="ECO:0000259" key="6">
    <source>
        <dbReference type="PROSITE" id="PS50016"/>
    </source>
</evidence>
<keyword evidence="9" id="KW-1185">Reference proteome</keyword>
<feature type="compositionally biased region" description="Polar residues" evidence="5">
    <location>
        <begin position="443"/>
        <end position="457"/>
    </location>
</feature>
<dbReference type="Pfam" id="PF13639">
    <property type="entry name" value="zf-RING_2"/>
    <property type="match status" value="1"/>
</dbReference>
<protein>
    <recommendedName>
        <fullName evidence="10">PHD-type domain-containing protein</fullName>
    </recommendedName>
</protein>
<dbReference type="SUPFAM" id="SSF57903">
    <property type="entry name" value="FYVE/PHD zinc finger"/>
    <property type="match status" value="1"/>
</dbReference>
<dbReference type="OMA" id="GDWYCME"/>
<dbReference type="Pfam" id="PF00628">
    <property type="entry name" value="PHD"/>
    <property type="match status" value="1"/>
</dbReference>
<dbReference type="SMART" id="SM00184">
    <property type="entry name" value="RING"/>
    <property type="match status" value="1"/>
</dbReference>
<feature type="compositionally biased region" description="Polar residues" evidence="5">
    <location>
        <begin position="391"/>
        <end position="409"/>
    </location>
</feature>
<reference evidence="8 9" key="1">
    <citation type="journal article" date="2016" name="Fungal Biol.">
        <title>The genome of Xylona heveae provides a window into fungal endophytism.</title>
        <authorList>
            <person name="Gazis R."/>
            <person name="Kuo A."/>
            <person name="Riley R."/>
            <person name="LaButti K."/>
            <person name="Lipzen A."/>
            <person name="Lin J."/>
            <person name="Amirebrahimi M."/>
            <person name="Hesse C.N."/>
            <person name="Spatafora J.W."/>
            <person name="Henrissat B."/>
            <person name="Hainaut M."/>
            <person name="Grigoriev I.V."/>
            <person name="Hibbett D.S."/>
        </authorList>
    </citation>
    <scope>NUCLEOTIDE SEQUENCE [LARGE SCALE GENOMIC DNA]</scope>
    <source>
        <strain evidence="8 9">TC161</strain>
    </source>
</reference>
<dbReference type="InterPro" id="IPR019787">
    <property type="entry name" value="Znf_PHD-finger"/>
</dbReference>
<dbReference type="InterPro" id="IPR047157">
    <property type="entry name" value="PHRF1/Atg35"/>
</dbReference>
<feature type="compositionally biased region" description="Pro residues" evidence="5">
    <location>
        <begin position="523"/>
        <end position="533"/>
    </location>
</feature>
<dbReference type="RefSeq" id="XP_018187090.1">
    <property type="nucleotide sequence ID" value="XM_018329328.1"/>
</dbReference>
<dbReference type="InterPro" id="IPR013083">
    <property type="entry name" value="Znf_RING/FYVE/PHD"/>
</dbReference>
<evidence type="ECO:0000313" key="9">
    <source>
        <dbReference type="Proteomes" id="UP000076632"/>
    </source>
</evidence>
<dbReference type="Gene3D" id="3.30.40.10">
    <property type="entry name" value="Zinc/RING finger domain, C3HC4 (zinc finger)"/>
    <property type="match status" value="2"/>
</dbReference>
<dbReference type="STRING" id="1328760.A0A165FYJ1"/>
<dbReference type="AlphaFoldDB" id="A0A165FYJ1"/>
<dbReference type="SMART" id="SM00249">
    <property type="entry name" value="PHD"/>
    <property type="match status" value="1"/>
</dbReference>
<evidence type="ECO:0008006" key="10">
    <source>
        <dbReference type="Google" id="ProtNLM"/>
    </source>
</evidence>
<dbReference type="GO" id="GO:0008270">
    <property type="term" value="F:zinc ion binding"/>
    <property type="evidence" value="ECO:0007669"/>
    <property type="project" value="UniProtKB-KW"/>
</dbReference>
<dbReference type="InParanoid" id="A0A165FYJ1"/>
<dbReference type="PROSITE" id="PS50089">
    <property type="entry name" value="ZF_RING_2"/>
    <property type="match status" value="1"/>
</dbReference>
<keyword evidence="2 4" id="KW-0863">Zinc-finger</keyword>
<dbReference type="EMBL" id="KV407460">
    <property type="protein sequence ID" value="KZF21535.1"/>
    <property type="molecule type" value="Genomic_DNA"/>
</dbReference>
<dbReference type="InterPro" id="IPR011011">
    <property type="entry name" value="Znf_FYVE_PHD"/>
</dbReference>
<dbReference type="InterPro" id="IPR001965">
    <property type="entry name" value="Znf_PHD"/>
</dbReference>
<keyword evidence="1" id="KW-0479">Metal-binding</keyword>
<name>A0A165FYJ1_XYLHT</name>
<dbReference type="InterPro" id="IPR001841">
    <property type="entry name" value="Znf_RING"/>
</dbReference>
<evidence type="ECO:0000313" key="8">
    <source>
        <dbReference type="EMBL" id="KZF21535.1"/>
    </source>
</evidence>
<organism evidence="8 9">
    <name type="scientific">Xylona heveae (strain CBS 132557 / TC161)</name>
    <dbReference type="NCBI Taxonomy" id="1328760"/>
    <lineage>
        <taxon>Eukaryota</taxon>
        <taxon>Fungi</taxon>
        <taxon>Dikarya</taxon>
        <taxon>Ascomycota</taxon>
        <taxon>Pezizomycotina</taxon>
        <taxon>Xylonomycetes</taxon>
        <taxon>Xylonales</taxon>
        <taxon>Xylonaceae</taxon>
        <taxon>Xylona</taxon>
    </lineage>
</organism>
<dbReference type="OrthoDB" id="8062037at2759"/>